<evidence type="ECO:0000256" key="2">
    <source>
        <dbReference type="ARBA" id="ARBA00022598"/>
    </source>
</evidence>
<dbReference type="InterPro" id="IPR000873">
    <property type="entry name" value="AMP-dep_synth/lig_dom"/>
</dbReference>
<dbReference type="FunFam" id="3.30.300.30:FF:000008">
    <property type="entry name" value="2,3-dihydroxybenzoate-AMP ligase"/>
    <property type="match status" value="1"/>
</dbReference>
<dbReference type="NCBIfam" id="NF004837">
    <property type="entry name" value="PRK06187.1"/>
    <property type="match status" value="1"/>
</dbReference>
<dbReference type="EMBL" id="FOUY01000019">
    <property type="protein sequence ID" value="SFN68531.1"/>
    <property type="molecule type" value="Genomic_DNA"/>
</dbReference>
<accession>A0A1I5B1N5</accession>
<dbReference type="Pfam" id="PF13193">
    <property type="entry name" value="AMP-binding_C"/>
    <property type="match status" value="1"/>
</dbReference>
<dbReference type="Gene3D" id="3.40.50.12780">
    <property type="entry name" value="N-terminal domain of ligase-like"/>
    <property type="match status" value="1"/>
</dbReference>
<protein>
    <submittedName>
        <fullName evidence="5">Fatty-acyl-CoA synthase/long-chain acyl-CoA synthetase</fullName>
    </submittedName>
</protein>
<dbReference type="PROSITE" id="PS00455">
    <property type="entry name" value="AMP_BINDING"/>
    <property type="match status" value="1"/>
</dbReference>
<keyword evidence="6" id="KW-1185">Reference proteome</keyword>
<evidence type="ECO:0000259" key="4">
    <source>
        <dbReference type="Pfam" id="PF13193"/>
    </source>
</evidence>
<dbReference type="GO" id="GO:0006631">
    <property type="term" value="P:fatty acid metabolic process"/>
    <property type="evidence" value="ECO:0007669"/>
    <property type="project" value="TreeGrafter"/>
</dbReference>
<dbReference type="GO" id="GO:0031956">
    <property type="term" value="F:medium-chain fatty acid-CoA ligase activity"/>
    <property type="evidence" value="ECO:0007669"/>
    <property type="project" value="TreeGrafter"/>
</dbReference>
<dbReference type="PANTHER" id="PTHR43201:SF5">
    <property type="entry name" value="MEDIUM-CHAIN ACYL-COA LIGASE ACSF2, MITOCHONDRIAL"/>
    <property type="match status" value="1"/>
</dbReference>
<dbReference type="Gene3D" id="3.30.300.30">
    <property type="match status" value="1"/>
</dbReference>
<dbReference type="Pfam" id="PF00501">
    <property type="entry name" value="AMP-binding"/>
    <property type="match status" value="1"/>
</dbReference>
<evidence type="ECO:0000313" key="5">
    <source>
        <dbReference type="EMBL" id="SFN68531.1"/>
    </source>
</evidence>
<dbReference type="Proteomes" id="UP000199614">
    <property type="component" value="Unassembled WGS sequence"/>
</dbReference>
<dbReference type="AlphaFoldDB" id="A0A1I5B1N5"/>
<organism evidence="5 6">
    <name type="scientific">Pseudonocardia ammonioxydans</name>
    <dbReference type="NCBI Taxonomy" id="260086"/>
    <lineage>
        <taxon>Bacteria</taxon>
        <taxon>Bacillati</taxon>
        <taxon>Actinomycetota</taxon>
        <taxon>Actinomycetes</taxon>
        <taxon>Pseudonocardiales</taxon>
        <taxon>Pseudonocardiaceae</taxon>
        <taxon>Pseudonocardia</taxon>
    </lineage>
</organism>
<dbReference type="PANTHER" id="PTHR43201">
    <property type="entry name" value="ACYL-COA SYNTHETASE"/>
    <property type="match status" value="1"/>
</dbReference>
<dbReference type="InterPro" id="IPR020845">
    <property type="entry name" value="AMP-binding_CS"/>
</dbReference>
<name>A0A1I5B1N5_PSUAM</name>
<comment type="similarity">
    <text evidence="1">Belongs to the ATP-dependent AMP-binding enzyme family.</text>
</comment>
<dbReference type="InterPro" id="IPR045851">
    <property type="entry name" value="AMP-bd_C_sf"/>
</dbReference>
<feature type="domain" description="AMP-dependent synthetase/ligase" evidence="3">
    <location>
        <begin position="22"/>
        <end position="387"/>
    </location>
</feature>
<reference evidence="5 6" key="1">
    <citation type="submission" date="2016-10" db="EMBL/GenBank/DDBJ databases">
        <authorList>
            <person name="de Groot N.N."/>
        </authorList>
    </citation>
    <scope>NUCLEOTIDE SEQUENCE [LARGE SCALE GENOMIC DNA]</scope>
    <source>
        <strain evidence="5 6">CGMCC 4.1877</strain>
    </source>
</reference>
<dbReference type="RefSeq" id="WP_245773621.1">
    <property type="nucleotide sequence ID" value="NZ_FOUY01000019.1"/>
</dbReference>
<feature type="domain" description="AMP-binding enzyme C-terminal" evidence="4">
    <location>
        <begin position="437"/>
        <end position="513"/>
    </location>
</feature>
<dbReference type="SUPFAM" id="SSF56801">
    <property type="entry name" value="Acetyl-CoA synthetase-like"/>
    <property type="match status" value="1"/>
</dbReference>
<evidence type="ECO:0000256" key="1">
    <source>
        <dbReference type="ARBA" id="ARBA00006432"/>
    </source>
</evidence>
<sequence>MKEDGATALAAARRMSHGEQLARWARLSPDAIAFQFEGERRSYAALDERVTRLARALADRGVGRGDRVAVLMQNCLELVEAYFAACRLGAIAVPVNFRLVADEVAVILADADVAALVVDAELAAVGAAARGAAPDLRTVLATGGAEATPGLGAESYEDALGAADPAPLVIDVPEDDPAFLMYTSGTTGRPKGAVLTHQNLVSNSINVALTQGIKDPDEVWLSGLPLFHIGGLNGILFHLLVGGRSIITRSGGFDAAEVVDLMERERVTGCYFVPTQWKAICELPGIGERDLPLRRMSWGASVAPPSVLHAMADTFPGVPNYNMFGQTEMSSVTCVLRGEDAVAKMGSVGTPIISVEARIVDGQMRDVPRGEVGEIVYRGPTVMREYWRNPDATAAAFAGGWFHSGDLCVMDPDGFITVVDRLKDMIVSGGENIYCAEVEAAIDAHPKVAEVAVVGMPHERWVETPRAVVVPADPADPPTLDEIVEHCRTRLASYKKPTSLRVVDALPRTASGKVQKFRLRD</sequence>
<dbReference type="STRING" id="260086.SAMN05216207_101933"/>
<gene>
    <name evidence="5" type="ORF">SAMN05216207_101933</name>
</gene>
<dbReference type="InterPro" id="IPR042099">
    <property type="entry name" value="ANL_N_sf"/>
</dbReference>
<dbReference type="CDD" id="cd17631">
    <property type="entry name" value="FACL_FadD13-like"/>
    <property type="match status" value="1"/>
</dbReference>
<evidence type="ECO:0000313" key="6">
    <source>
        <dbReference type="Proteomes" id="UP000199614"/>
    </source>
</evidence>
<evidence type="ECO:0000259" key="3">
    <source>
        <dbReference type="Pfam" id="PF00501"/>
    </source>
</evidence>
<keyword evidence="2" id="KW-0436">Ligase</keyword>
<proteinExistence type="inferred from homology"/>
<dbReference type="InterPro" id="IPR025110">
    <property type="entry name" value="AMP-bd_C"/>
</dbReference>